<evidence type="ECO:0008006" key="5">
    <source>
        <dbReference type="Google" id="ProtNLM"/>
    </source>
</evidence>
<sequence>MSNVFSKKVIAFLSIVFMLFSINVIGQQQSIISKKEYKNIIVKGFYTFQNEENAQFLDSILTIIRLNRFTIKEDSINSKILYLKGVNNLELKRLKKAEDLFIKSFELAEKTNDVFLKGSIYNSRGVVFSLRNEDYNKVAKYYKKAIESYKKVSNLSQLIDTYYNLTINARKRHKWEESIGYGKNFFKLIVKDGKRVDGVGKMYYYIAHSNFKLKKNEEALKNLKKAEKYTLVNNSELLSLINSLYAKYYESKGEYLAAIKKYKQVNENLKKTIVFNEKEIKESFVHELELESELKENQRLIINNQKLKLIVSTITLILFIILTIFLISLIRKNRNKNRRIKTLNFELKELIADLKTKNDDLVDKKTEIESLLNLNEQALFSRVLKISTYNDAIRKITDDIESNKDASSYLISVNKKLLSLISEEELWQDFKVQFEKIRPDFFNKLKNIAPNLSVNDLKHCTYIVSNLKSKEVAQLINVSPRSVETTRYRIKKKMGLEKEDSLYDLLVAL</sequence>
<dbReference type="STRING" id="447689.BA195_13135"/>
<dbReference type="AlphaFoldDB" id="A0A1B9XWW2"/>
<dbReference type="InterPro" id="IPR016032">
    <property type="entry name" value="Sig_transdc_resp-reg_C-effctor"/>
</dbReference>
<comment type="caution">
    <text evidence="3">The sequence shown here is derived from an EMBL/GenBank/DDBJ whole genome shotgun (WGS) entry which is preliminary data.</text>
</comment>
<dbReference type="Gene3D" id="1.25.40.10">
    <property type="entry name" value="Tetratricopeptide repeat domain"/>
    <property type="match status" value="1"/>
</dbReference>
<dbReference type="SUPFAM" id="SSF48452">
    <property type="entry name" value="TPR-like"/>
    <property type="match status" value="1"/>
</dbReference>
<dbReference type="RefSeq" id="WP_068706323.1">
    <property type="nucleotide sequence ID" value="NZ_MAKX01000041.1"/>
</dbReference>
<evidence type="ECO:0000313" key="4">
    <source>
        <dbReference type="Proteomes" id="UP000093186"/>
    </source>
</evidence>
<gene>
    <name evidence="3" type="ORF">BA195_13135</name>
</gene>
<dbReference type="EMBL" id="MAKX01000041">
    <property type="protein sequence ID" value="OCK41921.1"/>
    <property type="molecule type" value="Genomic_DNA"/>
</dbReference>
<keyword evidence="2" id="KW-1133">Transmembrane helix</keyword>
<protein>
    <recommendedName>
        <fullName evidence="5">HTH luxR-type domain-containing protein</fullName>
    </recommendedName>
</protein>
<dbReference type="Gene3D" id="1.10.10.10">
    <property type="entry name" value="Winged helix-like DNA-binding domain superfamily/Winged helix DNA-binding domain"/>
    <property type="match status" value="1"/>
</dbReference>
<reference evidence="3 4" key="1">
    <citation type="submission" date="2016-06" db="EMBL/GenBank/DDBJ databases">
        <title>Draft Genome Sequence of Tenacibaculum soleae UCD-KL19.</title>
        <authorList>
            <person name="Eisen J.A."/>
            <person name="Coil D.A."/>
            <person name="Lujan K.M."/>
        </authorList>
    </citation>
    <scope>NUCLEOTIDE SEQUENCE [LARGE SCALE GENOMIC DNA]</scope>
    <source>
        <strain evidence="3 4">UCD-KL19</strain>
    </source>
</reference>
<feature type="coiled-coil region" evidence="1">
    <location>
        <begin position="333"/>
        <end position="371"/>
    </location>
</feature>
<dbReference type="Proteomes" id="UP000093186">
    <property type="component" value="Unassembled WGS sequence"/>
</dbReference>
<keyword evidence="1" id="KW-0175">Coiled coil</keyword>
<evidence type="ECO:0000256" key="1">
    <source>
        <dbReference type="SAM" id="Coils"/>
    </source>
</evidence>
<proteinExistence type="predicted"/>
<dbReference type="InterPro" id="IPR011990">
    <property type="entry name" value="TPR-like_helical_dom_sf"/>
</dbReference>
<dbReference type="SMART" id="SM00028">
    <property type="entry name" value="TPR"/>
    <property type="match status" value="3"/>
</dbReference>
<name>A0A1B9XWW2_9FLAO</name>
<dbReference type="OrthoDB" id="1523128at2"/>
<evidence type="ECO:0000313" key="3">
    <source>
        <dbReference type="EMBL" id="OCK41921.1"/>
    </source>
</evidence>
<accession>A0A1B9XWW2</accession>
<evidence type="ECO:0000256" key="2">
    <source>
        <dbReference type="SAM" id="Phobius"/>
    </source>
</evidence>
<dbReference type="InterPro" id="IPR036388">
    <property type="entry name" value="WH-like_DNA-bd_sf"/>
</dbReference>
<dbReference type="GO" id="GO:0006355">
    <property type="term" value="P:regulation of DNA-templated transcription"/>
    <property type="evidence" value="ECO:0007669"/>
    <property type="project" value="InterPro"/>
</dbReference>
<keyword evidence="2" id="KW-0472">Membrane</keyword>
<dbReference type="SUPFAM" id="SSF46894">
    <property type="entry name" value="C-terminal effector domain of the bipartite response regulators"/>
    <property type="match status" value="1"/>
</dbReference>
<keyword evidence="2" id="KW-0812">Transmembrane</keyword>
<dbReference type="InterPro" id="IPR019734">
    <property type="entry name" value="TPR_rpt"/>
</dbReference>
<dbReference type="GO" id="GO:0003677">
    <property type="term" value="F:DNA binding"/>
    <property type="evidence" value="ECO:0007669"/>
    <property type="project" value="InterPro"/>
</dbReference>
<organism evidence="3 4">
    <name type="scientific">Tenacibaculum soleae</name>
    <dbReference type="NCBI Taxonomy" id="447689"/>
    <lineage>
        <taxon>Bacteria</taxon>
        <taxon>Pseudomonadati</taxon>
        <taxon>Bacteroidota</taxon>
        <taxon>Flavobacteriia</taxon>
        <taxon>Flavobacteriales</taxon>
        <taxon>Flavobacteriaceae</taxon>
        <taxon>Tenacibaculum</taxon>
    </lineage>
</organism>
<keyword evidence="4" id="KW-1185">Reference proteome</keyword>
<feature type="transmembrane region" description="Helical" evidence="2">
    <location>
        <begin position="309"/>
        <end position="330"/>
    </location>
</feature>